<comment type="similarity">
    <text evidence="1">Belongs to the hemerythrin family.</text>
</comment>
<evidence type="ECO:0000313" key="6">
    <source>
        <dbReference type="Proteomes" id="UP000460257"/>
    </source>
</evidence>
<dbReference type="NCBIfam" id="TIGR02481">
    <property type="entry name" value="hemeryth_dom"/>
    <property type="match status" value="2"/>
</dbReference>
<organism evidence="5 6">
    <name type="scientific">Candidatus Weimeria bifida</name>
    <dbReference type="NCBI Taxonomy" id="2599074"/>
    <lineage>
        <taxon>Bacteria</taxon>
        <taxon>Bacillati</taxon>
        <taxon>Bacillota</taxon>
        <taxon>Clostridia</taxon>
        <taxon>Lachnospirales</taxon>
        <taxon>Lachnospiraceae</taxon>
        <taxon>Candidatus Weimeria</taxon>
    </lineage>
</organism>
<dbReference type="Pfam" id="PF01814">
    <property type="entry name" value="Hemerythrin"/>
    <property type="match status" value="2"/>
</dbReference>
<proteinExistence type="inferred from homology"/>
<evidence type="ECO:0000256" key="2">
    <source>
        <dbReference type="ARBA" id="ARBA00022723"/>
    </source>
</evidence>
<reference evidence="5" key="1">
    <citation type="journal article" date="2020" name="Appl. Environ. Microbiol.">
        <title>Medium-Chain Fatty Acid Synthesis by 'Candidatus Weimeria bifida' gen. nov., sp. nov., and 'Candidatus Pseudoramibacter fermentans' sp. nov.</title>
        <authorList>
            <person name="Scarborough M.J."/>
            <person name="Myers K.S."/>
            <person name="Donohue T.J."/>
            <person name="Noguera D.R."/>
        </authorList>
    </citation>
    <scope>NUCLEOTIDE SEQUENCE</scope>
    <source>
        <strain evidence="5">LCO1.1</strain>
    </source>
</reference>
<feature type="domain" description="Hemerythrin-like" evidence="4">
    <location>
        <begin position="141"/>
        <end position="259"/>
    </location>
</feature>
<keyword evidence="3" id="KW-0408">Iron</keyword>
<dbReference type="SUPFAM" id="SSF47188">
    <property type="entry name" value="Hemerythrin-like"/>
    <property type="match status" value="2"/>
</dbReference>
<evidence type="ECO:0000256" key="3">
    <source>
        <dbReference type="ARBA" id="ARBA00023004"/>
    </source>
</evidence>
<dbReference type="PANTHER" id="PTHR37164:SF1">
    <property type="entry name" value="BACTERIOHEMERYTHRIN"/>
    <property type="match status" value="1"/>
</dbReference>
<name>A0A6N7J1E0_9FIRM</name>
<dbReference type="InterPro" id="IPR012827">
    <property type="entry name" value="Hemerythrin_metal-bd"/>
</dbReference>
<dbReference type="GO" id="GO:0046872">
    <property type="term" value="F:metal ion binding"/>
    <property type="evidence" value="ECO:0007669"/>
    <property type="project" value="UniProtKB-KW"/>
</dbReference>
<evidence type="ECO:0000313" key="5">
    <source>
        <dbReference type="EMBL" id="MQN02362.1"/>
    </source>
</evidence>
<accession>A0A6N7J1E0</accession>
<evidence type="ECO:0000259" key="4">
    <source>
        <dbReference type="Pfam" id="PF01814"/>
    </source>
</evidence>
<dbReference type="CDD" id="cd12107">
    <property type="entry name" value="Hemerythrin"/>
    <property type="match status" value="2"/>
</dbReference>
<dbReference type="AlphaFoldDB" id="A0A6N7J1E0"/>
<comment type="caution">
    <text evidence="5">The sequence shown here is derived from an EMBL/GenBank/DDBJ whole genome shotgun (WGS) entry which is preliminary data.</text>
</comment>
<evidence type="ECO:0000256" key="1">
    <source>
        <dbReference type="ARBA" id="ARBA00010587"/>
    </source>
</evidence>
<sequence>MIKFTEDYLTGIPEIDREHKKLFVMIEQANSEIKSGADIRTTGMQLLNGLKDYAATHFAHEEAYMESIDDPELPRQRRAHKAFVKRLENTNFVGMADDTMREAVLDLLNYMSHWLMHHILGSDTLIGKTKSPFAFTDEYKTGIELIDSEHKKLFDIMGRVNALIHNEDLYDRFDEIVELIGELRDYTKFHFSDEEKYMAEHNYPGLDAQRKAHQGFVDYLEKIDLEEVDEDQEAYLTDLLAYLLKWLSGHILGMDKKIGEFILQ</sequence>
<dbReference type="InterPro" id="IPR050669">
    <property type="entry name" value="Hemerythrin"/>
</dbReference>
<dbReference type="Proteomes" id="UP000460257">
    <property type="component" value="Unassembled WGS sequence"/>
</dbReference>
<dbReference type="EMBL" id="VOGC01000010">
    <property type="protein sequence ID" value="MQN02362.1"/>
    <property type="molecule type" value="Genomic_DNA"/>
</dbReference>
<keyword evidence="2" id="KW-0479">Metal-binding</keyword>
<feature type="domain" description="Hemerythrin-like" evidence="4">
    <location>
        <begin position="10"/>
        <end position="124"/>
    </location>
</feature>
<dbReference type="InterPro" id="IPR035938">
    <property type="entry name" value="Hemerythrin-like_sf"/>
</dbReference>
<dbReference type="NCBIfam" id="NF033749">
    <property type="entry name" value="bact_hemeryth"/>
    <property type="match status" value="2"/>
</dbReference>
<gene>
    <name evidence="5" type="ORF">FRC54_10885</name>
</gene>
<protein>
    <submittedName>
        <fullName evidence="5">Bacteriohemerythrin</fullName>
    </submittedName>
</protein>
<keyword evidence="6" id="KW-1185">Reference proteome</keyword>
<dbReference type="PANTHER" id="PTHR37164">
    <property type="entry name" value="BACTERIOHEMERYTHRIN"/>
    <property type="match status" value="1"/>
</dbReference>
<dbReference type="Gene3D" id="1.20.120.50">
    <property type="entry name" value="Hemerythrin-like"/>
    <property type="match status" value="2"/>
</dbReference>
<dbReference type="InterPro" id="IPR012312">
    <property type="entry name" value="Hemerythrin-like"/>
</dbReference>